<dbReference type="SUPFAM" id="SSF53335">
    <property type="entry name" value="S-adenosyl-L-methionine-dependent methyltransferases"/>
    <property type="match status" value="1"/>
</dbReference>
<accession>A0ABU1VVG2</accession>
<dbReference type="GO" id="GO:0008168">
    <property type="term" value="F:methyltransferase activity"/>
    <property type="evidence" value="ECO:0007669"/>
    <property type="project" value="UniProtKB-KW"/>
</dbReference>
<evidence type="ECO:0000259" key="1">
    <source>
        <dbReference type="Pfam" id="PF08242"/>
    </source>
</evidence>
<dbReference type="InterPro" id="IPR029063">
    <property type="entry name" value="SAM-dependent_MTases_sf"/>
</dbReference>
<dbReference type="CDD" id="cd02440">
    <property type="entry name" value="AdoMet_MTases"/>
    <property type="match status" value="1"/>
</dbReference>
<dbReference type="Proteomes" id="UP001257909">
    <property type="component" value="Unassembled WGS sequence"/>
</dbReference>
<dbReference type="EMBL" id="JAVDWR010000001">
    <property type="protein sequence ID" value="MDR7119682.1"/>
    <property type="molecule type" value="Genomic_DNA"/>
</dbReference>
<dbReference type="InterPro" id="IPR013217">
    <property type="entry name" value="Methyltransf_12"/>
</dbReference>
<gene>
    <name evidence="2" type="ORF">J2W69_000597</name>
</gene>
<keyword evidence="2" id="KW-0808">Transferase</keyword>
<dbReference type="RefSeq" id="WP_310274417.1">
    <property type="nucleotide sequence ID" value="NZ_JAVDWR010000001.1"/>
</dbReference>
<protein>
    <submittedName>
        <fullName evidence="2">2-polyprenyl-3-methyl-5-hydroxy-6-metoxy-1, 4-benzoquinol methylase</fullName>
    </submittedName>
</protein>
<name>A0ABU1VVG2_9GAMM</name>
<keyword evidence="3" id="KW-1185">Reference proteome</keyword>
<comment type="caution">
    <text evidence="2">The sequence shown here is derived from an EMBL/GenBank/DDBJ whole genome shotgun (WGS) entry which is preliminary data.</text>
</comment>
<dbReference type="GO" id="GO:0032259">
    <property type="term" value="P:methylation"/>
    <property type="evidence" value="ECO:0007669"/>
    <property type="project" value="UniProtKB-KW"/>
</dbReference>
<dbReference type="Gene3D" id="3.40.50.150">
    <property type="entry name" value="Vaccinia Virus protein VP39"/>
    <property type="match status" value="1"/>
</dbReference>
<feature type="domain" description="Methyltransferase type 12" evidence="1">
    <location>
        <begin position="53"/>
        <end position="147"/>
    </location>
</feature>
<keyword evidence="2" id="KW-0489">Methyltransferase</keyword>
<evidence type="ECO:0000313" key="3">
    <source>
        <dbReference type="Proteomes" id="UP001257909"/>
    </source>
</evidence>
<organism evidence="2 3">
    <name type="scientific">Rheinheimera soli</name>
    <dbReference type="NCBI Taxonomy" id="443616"/>
    <lineage>
        <taxon>Bacteria</taxon>
        <taxon>Pseudomonadati</taxon>
        <taxon>Pseudomonadota</taxon>
        <taxon>Gammaproteobacteria</taxon>
        <taxon>Chromatiales</taxon>
        <taxon>Chromatiaceae</taxon>
        <taxon>Rheinheimera</taxon>
    </lineage>
</organism>
<sequence>MNYLQINKNAWDKRTEVHVDSKFYDLDSFKKGKCSLNPVELNEVGNVEGKSLLHLQCHFGQDTLSWARLGAIVTGVDLSSNAIGQANALKNDLGLEATFIESDVCQFGREHTKQYDIVYTSYGVLCWLPNLDEWANTIAKSLKTGGCSIL</sequence>
<dbReference type="Pfam" id="PF08242">
    <property type="entry name" value="Methyltransf_12"/>
    <property type="match status" value="1"/>
</dbReference>
<evidence type="ECO:0000313" key="2">
    <source>
        <dbReference type="EMBL" id="MDR7119682.1"/>
    </source>
</evidence>
<reference evidence="2 3" key="1">
    <citation type="submission" date="2023-07" db="EMBL/GenBank/DDBJ databases">
        <title>Sorghum-associated microbial communities from plants grown in Nebraska, USA.</title>
        <authorList>
            <person name="Schachtman D."/>
        </authorList>
    </citation>
    <scope>NUCLEOTIDE SEQUENCE [LARGE SCALE GENOMIC DNA]</scope>
    <source>
        <strain evidence="2 3">4138</strain>
    </source>
</reference>
<proteinExistence type="predicted"/>